<proteinExistence type="predicted"/>
<protein>
    <recommendedName>
        <fullName evidence="1">RNA-directed DNA polymerase</fullName>
        <ecNumber evidence="1">2.7.7.49</ecNumber>
    </recommendedName>
</protein>
<feature type="region of interest" description="Disordered" evidence="2">
    <location>
        <begin position="1"/>
        <end position="49"/>
    </location>
</feature>
<dbReference type="InterPro" id="IPR043502">
    <property type="entry name" value="DNA/RNA_pol_sf"/>
</dbReference>
<name>A0A7R8H1Q4_LEPSM</name>
<evidence type="ECO:0000259" key="3">
    <source>
        <dbReference type="Pfam" id="PF17919"/>
    </source>
</evidence>
<feature type="compositionally biased region" description="Basic and acidic residues" evidence="2">
    <location>
        <begin position="353"/>
        <end position="362"/>
    </location>
</feature>
<reference evidence="4" key="1">
    <citation type="submission" date="2021-02" db="EMBL/GenBank/DDBJ databases">
        <authorList>
            <person name="Bekaert M."/>
        </authorList>
    </citation>
    <scope>NUCLEOTIDE SEQUENCE</scope>
    <source>
        <strain evidence="4">IoA-00</strain>
    </source>
</reference>
<dbReference type="PANTHER" id="PTHR37984">
    <property type="entry name" value="PROTEIN CBG26694"/>
    <property type="match status" value="1"/>
</dbReference>
<feature type="domain" description="Reverse transcriptase/retrotransposon-derived protein RNase H-like" evidence="3">
    <location>
        <begin position="822"/>
        <end position="922"/>
    </location>
</feature>
<dbReference type="Gene3D" id="3.10.10.10">
    <property type="entry name" value="HIV Type 1 Reverse Transcriptase, subunit A, domain 1"/>
    <property type="match status" value="1"/>
</dbReference>
<dbReference type="Gene3D" id="2.40.70.10">
    <property type="entry name" value="Acid Proteases"/>
    <property type="match status" value="1"/>
</dbReference>
<gene>
    <name evidence="4" type="ORF">LSAA_3198</name>
</gene>
<feature type="compositionally biased region" description="Polar residues" evidence="2">
    <location>
        <begin position="1256"/>
        <end position="1271"/>
    </location>
</feature>
<dbReference type="SUPFAM" id="SSF56672">
    <property type="entry name" value="DNA/RNA polymerases"/>
    <property type="match status" value="1"/>
</dbReference>
<dbReference type="InterPro" id="IPR043128">
    <property type="entry name" value="Rev_trsase/Diguanyl_cyclase"/>
</dbReference>
<sequence length="1287" mass="145085">MVRKSAKKTGNPKATAHSEPSTPHDDPLSTPHANTLSNQDPAGVTRQLFSLTPQVTAEELLNMREEAKRKHDALVNDLLVKQEKASTDLRNEFQTALSSTADPQTSSMASQPTATTLSPAAVVFSPTCLAAPSASSTPPTTQPPNTSSHAQTGGSATITSNKTFRVSEIEKLPDTANFRQFRHWHDNWNASSRAQNFASFPREQQIWTLLSALGTHRKQILEYSYKIDFESSDLTVNILIEHLHHYYRGKSSKVVAEVNFIKRKQIPGESFDKYWFTLKDMADEAELCNHCRDAQIVRQIVIGIRDNIPRFALEVESTFPTLNREQLPSVGSKSQLTDPPPRYPTPRSNMSRLDPDPDHLVDLKSQPTAPHHRTRMDPSNHAETAAKSIRPVNKYAPQMDRIATAATRKDILLPCAVAPKSLLSITAHFFSMNGISLGSLKNVLPDSGASANLISTQNAERLGFNIKTGRKPEGQLTAANNLSINIIGEMKVKIKYHDIMTPITFKVSNEYQGTLLSLDTSIALKIIHPEFPVPIVPVRNVQMSRPVFEVLHVNGDSFESTPATTTLHHSEALVHKNQNIPEAGEESIFATKESLLREYSDVFDGEKHLKVMDGPPMVIHLKPNATPFKVRGPRPIPLPLRERVKKMLDDLESRGIPLHPSSQDITTFITPWGRYKHLRATMGLSSAGDEYNRRGDEALAGIDNMEKVVDDIILYDSSMHLHEQNVRKLLDRCRDTGITLNPKKFHYGQTEVKFAGFRVTSQGIQVDPEKKKAIAQFPTPKNISDLRSFLGLVEQLAGFSDTVSAKFMPLCPLLSPKNPYIWTEDHLRAFEEVKKCLVSPPILTTFDPKRDTMIQTDASRLNGLGYILLQKDEQDVWKLIECGSCFVTETEARYAMVELELLAAVWALRKCHSYLFGLPEFTLITDHQPLVTIINKKNLDAVDNTRIQRLKSYLTPYDFKTVWKRGKDNRMADALSRSPVDKPTQGDDDFTQDMYGSIHTITANLLDTLNNSDISQIECDPITLESIAPDIRNIIEACEECQTRRSSLPKEPLKSDPAPRDVFQEIATDFFEVRGKHYLAIVDRYSNFLLVHKFSSAPTSKSLISSLLHHIATFAFQEGLLELRNTPLRHGSLSPSQIVFGRPMRSRLPAHNLSLAEDWQERLKEHDRHIAKQHEYAKNHYNKTSNELKPIPIGSKVWIQDPTSKIWDRTATVQGKKQDREYLLLLPSGRTLCRNRRFIRILRTREDIITTPQCESTLKDNSQTDEPSNLQRPKRLRFAPIKFTPSD</sequence>
<dbReference type="GO" id="GO:0003964">
    <property type="term" value="F:RNA-directed DNA polymerase activity"/>
    <property type="evidence" value="ECO:0007669"/>
    <property type="project" value="UniProtKB-EC"/>
</dbReference>
<dbReference type="OrthoDB" id="6342757at2759"/>
<dbReference type="Gene3D" id="3.30.70.270">
    <property type="match status" value="2"/>
</dbReference>
<evidence type="ECO:0000313" key="4">
    <source>
        <dbReference type="EMBL" id="CAF2811564.1"/>
    </source>
</evidence>
<dbReference type="Pfam" id="PF17919">
    <property type="entry name" value="RT_RNaseH_2"/>
    <property type="match status" value="1"/>
</dbReference>
<dbReference type="CDD" id="cd01647">
    <property type="entry name" value="RT_LTR"/>
    <property type="match status" value="1"/>
</dbReference>
<dbReference type="InterPro" id="IPR041577">
    <property type="entry name" value="RT_RNaseH_2"/>
</dbReference>
<feature type="region of interest" description="Disordered" evidence="2">
    <location>
        <begin position="1256"/>
        <end position="1287"/>
    </location>
</feature>
<evidence type="ECO:0000256" key="2">
    <source>
        <dbReference type="SAM" id="MobiDB-lite"/>
    </source>
</evidence>
<dbReference type="CDD" id="cd00303">
    <property type="entry name" value="retropepsin_like"/>
    <property type="match status" value="1"/>
</dbReference>
<feature type="region of interest" description="Disordered" evidence="2">
    <location>
        <begin position="130"/>
        <end position="160"/>
    </location>
</feature>
<dbReference type="InterPro" id="IPR050951">
    <property type="entry name" value="Retrovirus_Pol_polyprotein"/>
</dbReference>
<feature type="region of interest" description="Disordered" evidence="2">
    <location>
        <begin position="324"/>
        <end position="385"/>
    </location>
</feature>
<dbReference type="Proteomes" id="UP000675881">
    <property type="component" value="Chromosome 11"/>
</dbReference>
<dbReference type="EMBL" id="HG994590">
    <property type="protein sequence ID" value="CAF2811564.1"/>
    <property type="molecule type" value="Genomic_DNA"/>
</dbReference>
<evidence type="ECO:0000313" key="5">
    <source>
        <dbReference type="Proteomes" id="UP000675881"/>
    </source>
</evidence>
<dbReference type="InterPro" id="IPR021109">
    <property type="entry name" value="Peptidase_aspartic_dom_sf"/>
</dbReference>
<dbReference type="PANTHER" id="PTHR37984:SF9">
    <property type="entry name" value="INTEGRASE CATALYTIC DOMAIN-CONTAINING PROTEIN"/>
    <property type="match status" value="1"/>
</dbReference>
<evidence type="ECO:0000256" key="1">
    <source>
        <dbReference type="ARBA" id="ARBA00012493"/>
    </source>
</evidence>
<feature type="compositionally biased region" description="Polar residues" evidence="2">
    <location>
        <begin position="31"/>
        <end position="40"/>
    </location>
</feature>
<dbReference type="EC" id="2.7.7.49" evidence="1"/>
<keyword evidence="5" id="KW-1185">Reference proteome</keyword>
<organism evidence="4 5">
    <name type="scientific">Lepeophtheirus salmonis</name>
    <name type="common">Salmon louse</name>
    <name type="synonym">Caligus salmonis</name>
    <dbReference type="NCBI Taxonomy" id="72036"/>
    <lineage>
        <taxon>Eukaryota</taxon>
        <taxon>Metazoa</taxon>
        <taxon>Ecdysozoa</taxon>
        <taxon>Arthropoda</taxon>
        <taxon>Crustacea</taxon>
        <taxon>Multicrustacea</taxon>
        <taxon>Hexanauplia</taxon>
        <taxon>Copepoda</taxon>
        <taxon>Siphonostomatoida</taxon>
        <taxon>Caligidae</taxon>
        <taxon>Lepeophtheirus</taxon>
    </lineage>
</organism>
<feature type="compositionally biased region" description="Polar residues" evidence="2">
    <location>
        <begin position="149"/>
        <end position="160"/>
    </location>
</feature>
<accession>A0A7R8H1Q4</accession>
<dbReference type="CDD" id="cd09274">
    <property type="entry name" value="RNase_HI_RT_Ty3"/>
    <property type="match status" value="1"/>
</dbReference>
<dbReference type="FunFam" id="3.30.70.270:FF:000020">
    <property type="entry name" value="Transposon Tf2-6 polyprotein-like Protein"/>
    <property type="match status" value="1"/>
</dbReference>
<feature type="compositionally biased region" description="Polar residues" evidence="2">
    <location>
        <begin position="324"/>
        <end position="337"/>
    </location>
</feature>
<feature type="compositionally biased region" description="Low complexity" evidence="2">
    <location>
        <begin position="130"/>
        <end position="148"/>
    </location>
</feature>